<feature type="transmembrane region" description="Helical" evidence="1">
    <location>
        <begin position="120"/>
        <end position="140"/>
    </location>
</feature>
<accession>A0AAD6VJ69</accession>
<dbReference type="AlphaFoldDB" id="A0AAD6VJ69"/>
<sequence length="691" mass="76831">MVKYRWCSSVWFHVETGLLARGSAWRTSDMDTTELEKSPNSVGYRPHGQRSGTADVHAALLFYDYFLTLEWEVSRYWQRGISWPTVFFFANRYGTLLGNVPVVFLDFWTAPASATKGQCFIIVIQIIIGVMLIVRTYALYERNNRVLAFMLAFSVGIICIGIVSTLYSDRPSGGDQGSVLPLDIGCGFTVSQAESKSLIVAWSGLGLFDCMIFLLTLYKTLSRIRPKGLNVLTVFMRDGATLPASPPAGIVLKTLPFFYPQLGGPNTRGLFNTTTNVISSVMLSRLMLNIRDPALREQAAMHRTPPRAIEPLRNASVPTSLRNGHSAPPQMYITTLRHSISRPIPVGNLRAAPHEISETYTHPSESSRPLRSTVSDSELVSTAALSFETIKMAGRSQAYAGDSCHPLTAKLSTAGAVKTMVFVLLPASTLKLDYSFTPVPALLFYDYFLTLEWEVSRYWRRGITSPSVLFFANRYGTLLGNIPIILLSFWNSPASPSKGQVEFLVDLIPPQHSFGTPASTVMLILRTYALYERNNRILAFMLAFATGVICIGVWSTIYSDHNLAADQKSVLPLDIGSKGLIIAWSALGLFDCVIFVLTLYKTLSRRRPEGLNLLTVLMRDAWHCVIDRNTRPLQHDHERNIVADDLPAHVEYPRPGTGSGHELRFARDDREASRRVFNVSGIDAFSEECGS</sequence>
<feature type="domain" description="DUF6533" evidence="2">
    <location>
        <begin position="58"/>
        <end position="97"/>
    </location>
</feature>
<feature type="transmembrane region" description="Helical" evidence="1">
    <location>
        <begin position="199"/>
        <end position="218"/>
    </location>
</feature>
<dbReference type="Proteomes" id="UP001219525">
    <property type="component" value="Unassembled WGS sequence"/>
</dbReference>
<evidence type="ECO:0000256" key="1">
    <source>
        <dbReference type="SAM" id="Phobius"/>
    </source>
</evidence>
<keyword evidence="1" id="KW-0812">Transmembrane</keyword>
<proteinExistence type="predicted"/>
<evidence type="ECO:0000313" key="4">
    <source>
        <dbReference type="Proteomes" id="UP001219525"/>
    </source>
</evidence>
<name>A0AAD6VJ69_9AGAR</name>
<gene>
    <name evidence="3" type="ORF">GGX14DRAFT_610916</name>
</gene>
<dbReference type="InterPro" id="IPR045340">
    <property type="entry name" value="DUF6533"/>
</dbReference>
<evidence type="ECO:0000313" key="3">
    <source>
        <dbReference type="EMBL" id="KAJ7214450.1"/>
    </source>
</evidence>
<feature type="transmembrane region" description="Helical" evidence="1">
    <location>
        <begin position="147"/>
        <end position="167"/>
    </location>
</feature>
<feature type="transmembrane region" description="Helical" evidence="1">
    <location>
        <begin position="579"/>
        <end position="600"/>
    </location>
</feature>
<keyword evidence="4" id="KW-1185">Reference proteome</keyword>
<dbReference type="EMBL" id="JARJCW010000019">
    <property type="protein sequence ID" value="KAJ7214450.1"/>
    <property type="molecule type" value="Genomic_DNA"/>
</dbReference>
<comment type="caution">
    <text evidence="3">The sequence shown here is derived from an EMBL/GenBank/DDBJ whole genome shotgun (WGS) entry which is preliminary data.</text>
</comment>
<feature type="domain" description="DUF6533" evidence="2">
    <location>
        <begin position="441"/>
        <end position="479"/>
    </location>
</feature>
<protein>
    <recommendedName>
        <fullName evidence="2">DUF6533 domain-containing protein</fullName>
    </recommendedName>
</protein>
<dbReference type="Pfam" id="PF20151">
    <property type="entry name" value="DUF6533"/>
    <property type="match status" value="2"/>
</dbReference>
<feature type="transmembrane region" description="Helical" evidence="1">
    <location>
        <begin position="538"/>
        <end position="559"/>
    </location>
</feature>
<keyword evidence="1" id="KW-1133">Transmembrane helix</keyword>
<reference evidence="3" key="1">
    <citation type="submission" date="2023-03" db="EMBL/GenBank/DDBJ databases">
        <title>Massive genome expansion in bonnet fungi (Mycena s.s.) driven by repeated elements and novel gene families across ecological guilds.</title>
        <authorList>
            <consortium name="Lawrence Berkeley National Laboratory"/>
            <person name="Harder C.B."/>
            <person name="Miyauchi S."/>
            <person name="Viragh M."/>
            <person name="Kuo A."/>
            <person name="Thoen E."/>
            <person name="Andreopoulos B."/>
            <person name="Lu D."/>
            <person name="Skrede I."/>
            <person name="Drula E."/>
            <person name="Henrissat B."/>
            <person name="Morin E."/>
            <person name="Kohler A."/>
            <person name="Barry K."/>
            <person name="LaButti K."/>
            <person name="Morin E."/>
            <person name="Salamov A."/>
            <person name="Lipzen A."/>
            <person name="Mereny Z."/>
            <person name="Hegedus B."/>
            <person name="Baldrian P."/>
            <person name="Stursova M."/>
            <person name="Weitz H."/>
            <person name="Taylor A."/>
            <person name="Grigoriev I.V."/>
            <person name="Nagy L.G."/>
            <person name="Martin F."/>
            <person name="Kauserud H."/>
        </authorList>
    </citation>
    <scope>NUCLEOTIDE SEQUENCE</scope>
    <source>
        <strain evidence="3">9144</strain>
    </source>
</reference>
<evidence type="ECO:0000259" key="2">
    <source>
        <dbReference type="Pfam" id="PF20151"/>
    </source>
</evidence>
<organism evidence="3 4">
    <name type="scientific">Mycena pura</name>
    <dbReference type="NCBI Taxonomy" id="153505"/>
    <lineage>
        <taxon>Eukaryota</taxon>
        <taxon>Fungi</taxon>
        <taxon>Dikarya</taxon>
        <taxon>Basidiomycota</taxon>
        <taxon>Agaricomycotina</taxon>
        <taxon>Agaricomycetes</taxon>
        <taxon>Agaricomycetidae</taxon>
        <taxon>Agaricales</taxon>
        <taxon>Marasmiineae</taxon>
        <taxon>Mycenaceae</taxon>
        <taxon>Mycena</taxon>
    </lineage>
</organism>
<keyword evidence="1" id="KW-0472">Membrane</keyword>